<comment type="caution">
    <text evidence="1">The sequence shown here is derived from an EMBL/GenBank/DDBJ whole genome shotgun (WGS) entry which is preliminary data.</text>
</comment>
<dbReference type="GO" id="GO:0003824">
    <property type="term" value="F:catalytic activity"/>
    <property type="evidence" value="ECO:0007669"/>
    <property type="project" value="InterPro"/>
</dbReference>
<dbReference type="EMBL" id="VNIQ01000002">
    <property type="protein sequence ID" value="TYQ06153.1"/>
    <property type="molecule type" value="Genomic_DNA"/>
</dbReference>
<dbReference type="Gene3D" id="3.30.1540.10">
    <property type="entry name" value="formyl-coa transferase, domain 3"/>
    <property type="match status" value="1"/>
</dbReference>
<dbReference type="SUPFAM" id="SSF89796">
    <property type="entry name" value="CoA-transferase family III (CaiB/BaiF)"/>
    <property type="match status" value="1"/>
</dbReference>
<dbReference type="Pfam" id="PF02515">
    <property type="entry name" value="CoA_transf_3"/>
    <property type="match status" value="1"/>
</dbReference>
<reference evidence="1" key="1">
    <citation type="submission" date="2019-07" db="EMBL/GenBank/DDBJ databases">
        <title>Genomic Encyclopedia of Type Strains, Phase IV (KMG-IV): sequencing the most valuable type-strain genomes for metagenomic binning, comparative biology and taxonomic classification.</title>
        <authorList>
            <person name="Goeker M."/>
        </authorList>
    </citation>
    <scope>NUCLEOTIDE SEQUENCE</scope>
    <source>
        <strain evidence="1">DSM 44596</strain>
    </source>
</reference>
<dbReference type="Gene3D" id="3.40.50.10540">
    <property type="entry name" value="Crotonobetainyl-coa:carnitine coa-transferase, domain 1"/>
    <property type="match status" value="1"/>
</dbReference>
<evidence type="ECO:0000313" key="1">
    <source>
        <dbReference type="EMBL" id="TYQ06153.1"/>
    </source>
</evidence>
<name>A0A652YSV1_NOCGL</name>
<dbReference type="InterPro" id="IPR023606">
    <property type="entry name" value="CoA-Trfase_III_dom_1_sf"/>
</dbReference>
<dbReference type="PANTHER" id="PTHR48228:SF5">
    <property type="entry name" value="ALPHA-METHYLACYL-COA RACEMASE"/>
    <property type="match status" value="1"/>
</dbReference>
<organism evidence="1">
    <name type="scientific">Nocardia globerula</name>
    <dbReference type="NCBI Taxonomy" id="1818"/>
    <lineage>
        <taxon>Bacteria</taxon>
        <taxon>Bacillati</taxon>
        <taxon>Actinomycetota</taxon>
        <taxon>Actinomycetes</taxon>
        <taxon>Mycobacteriales</taxon>
        <taxon>Nocardiaceae</taxon>
        <taxon>Nocardia</taxon>
    </lineage>
</organism>
<accession>A0A652YSV1</accession>
<gene>
    <name evidence="1" type="ORF">FNL38_102285</name>
</gene>
<dbReference type="InterPro" id="IPR050509">
    <property type="entry name" value="CoA-transferase_III"/>
</dbReference>
<protein>
    <submittedName>
        <fullName evidence="1">Alpha-methylacyl-CoA racemase</fullName>
    </submittedName>
</protein>
<sequence length="372" mass="39997">MPTAHPSVSVTPTPQGPLNGIRVIELAGMGPGPHAAMLLADLGADVVRIQRFGQFATADSISSQQLRGRTIVEADLKSKEGIDSVLELVERADVLIEGFRPGVSERMGLGPDVTHARNPRLIYGRVTGWGQSGPRAQDVGHDLNYISLTGLLHAVGREGERPVPPLNLFGDFGGGSMFLVVGILSALVERQSSGRGQVIDAAMVDGAPALAHLLWSMRGTGQWSDQRGTNIFDGSAPFYDTYECADGKYVAVGALEPQFYAELIRVLGFSSEELGPQRDPEGWPRMRTLFAGEFASRNRDEWSEIFSGIDACVTPVLTFTEAEQDPHMVDRGVFAEIDGVVQPTPAPTFSRTPTAIPSAPPRRAVAANAVWR</sequence>
<dbReference type="AlphaFoldDB" id="A0A652YSV1"/>
<dbReference type="InterPro" id="IPR003673">
    <property type="entry name" value="CoA-Trfase_fam_III"/>
</dbReference>
<proteinExistence type="predicted"/>
<dbReference type="PANTHER" id="PTHR48228">
    <property type="entry name" value="SUCCINYL-COA--D-CITRAMALATE COA-TRANSFERASE"/>
    <property type="match status" value="1"/>
</dbReference>
<dbReference type="InterPro" id="IPR044855">
    <property type="entry name" value="CoA-Trfase_III_dom3_sf"/>
</dbReference>